<evidence type="ECO:0000313" key="8">
    <source>
        <dbReference type="Proteomes" id="UP000306113"/>
    </source>
</evidence>
<dbReference type="InterPro" id="IPR036909">
    <property type="entry name" value="Cyt_c-like_dom_sf"/>
</dbReference>
<keyword evidence="3 4" id="KW-0408">Iron</keyword>
<dbReference type="InterPro" id="IPR051459">
    <property type="entry name" value="Cytochrome_c-type_DH"/>
</dbReference>
<dbReference type="SUPFAM" id="SSF46626">
    <property type="entry name" value="Cytochrome c"/>
    <property type="match status" value="1"/>
</dbReference>
<dbReference type="AlphaFoldDB" id="A0A4S3M9J2"/>
<sequence length="143" mass="15023">MKKSLLLAAGAVALGLAGYLAYAPADAPEQAGKPAKGAAIVQVQVPDNLSENAKIGQRAFDVKCATCHGLNGSGVEGFGPPLVHVIYEPSHHGDMSFVMAVQRGVQSHHWRFGNMPPQPGLTQADVIAITAYVRELQRANGIN</sequence>
<protein>
    <submittedName>
        <fullName evidence="7">Cytochrome c</fullName>
    </submittedName>
</protein>
<evidence type="ECO:0000256" key="3">
    <source>
        <dbReference type="ARBA" id="ARBA00023004"/>
    </source>
</evidence>
<dbReference type="PROSITE" id="PS51007">
    <property type="entry name" value="CYTC"/>
    <property type="match status" value="1"/>
</dbReference>
<name>A0A4S3M9J2_9RHOB</name>
<gene>
    <name evidence="7" type="ORF">E7681_10225</name>
</gene>
<feature type="domain" description="Cytochrome c" evidence="6">
    <location>
        <begin position="51"/>
        <end position="137"/>
    </location>
</feature>
<dbReference type="PANTHER" id="PTHR35008">
    <property type="entry name" value="BLL4482 PROTEIN-RELATED"/>
    <property type="match status" value="1"/>
</dbReference>
<dbReference type="OrthoDB" id="7854060at2"/>
<dbReference type="Gene3D" id="1.10.760.10">
    <property type="entry name" value="Cytochrome c-like domain"/>
    <property type="match status" value="1"/>
</dbReference>
<dbReference type="GO" id="GO:0009055">
    <property type="term" value="F:electron transfer activity"/>
    <property type="evidence" value="ECO:0007669"/>
    <property type="project" value="InterPro"/>
</dbReference>
<dbReference type="PANTHER" id="PTHR35008:SF8">
    <property type="entry name" value="ALCOHOL DEHYDROGENASE CYTOCHROME C SUBUNIT"/>
    <property type="match status" value="1"/>
</dbReference>
<dbReference type="Pfam" id="PF00034">
    <property type="entry name" value="Cytochrom_C"/>
    <property type="match status" value="1"/>
</dbReference>
<feature type="chain" id="PRO_5020720520" evidence="5">
    <location>
        <begin position="24"/>
        <end position="143"/>
    </location>
</feature>
<evidence type="ECO:0000313" key="7">
    <source>
        <dbReference type="EMBL" id="THD73974.1"/>
    </source>
</evidence>
<reference evidence="7 8" key="1">
    <citation type="submission" date="2019-04" db="EMBL/GenBank/DDBJ databases">
        <title>Draft genome sequence of Youngimonas vesicularis.</title>
        <authorList>
            <person name="Hameed A."/>
        </authorList>
    </citation>
    <scope>NUCLEOTIDE SEQUENCE [LARGE SCALE GENOMIC DNA]</scope>
    <source>
        <strain evidence="7 8">CC-AMW-E</strain>
    </source>
</reference>
<evidence type="ECO:0000256" key="2">
    <source>
        <dbReference type="ARBA" id="ARBA00022723"/>
    </source>
</evidence>
<keyword evidence="8" id="KW-1185">Reference proteome</keyword>
<dbReference type="InterPro" id="IPR009056">
    <property type="entry name" value="Cyt_c-like_dom"/>
</dbReference>
<dbReference type="EMBL" id="SSMD01000004">
    <property type="protein sequence ID" value="THD73974.1"/>
    <property type="molecule type" value="Genomic_DNA"/>
</dbReference>
<dbReference type="GO" id="GO:0020037">
    <property type="term" value="F:heme binding"/>
    <property type="evidence" value="ECO:0007669"/>
    <property type="project" value="InterPro"/>
</dbReference>
<comment type="caution">
    <text evidence="7">The sequence shown here is derived from an EMBL/GenBank/DDBJ whole genome shotgun (WGS) entry which is preliminary data.</text>
</comment>
<evidence type="ECO:0000259" key="6">
    <source>
        <dbReference type="PROSITE" id="PS51007"/>
    </source>
</evidence>
<accession>A0A4S3M9J2</accession>
<proteinExistence type="predicted"/>
<keyword evidence="2 4" id="KW-0479">Metal-binding</keyword>
<organism evidence="7 8">
    <name type="scientific">Thalassobius vesicularis</name>
    <dbReference type="NCBI Taxonomy" id="1294297"/>
    <lineage>
        <taxon>Bacteria</taxon>
        <taxon>Pseudomonadati</taxon>
        <taxon>Pseudomonadota</taxon>
        <taxon>Alphaproteobacteria</taxon>
        <taxon>Rhodobacterales</taxon>
        <taxon>Roseobacteraceae</taxon>
        <taxon>Thalassovita</taxon>
    </lineage>
</organism>
<dbReference type="Proteomes" id="UP000306113">
    <property type="component" value="Unassembled WGS sequence"/>
</dbReference>
<evidence type="ECO:0000256" key="5">
    <source>
        <dbReference type="SAM" id="SignalP"/>
    </source>
</evidence>
<evidence type="ECO:0000256" key="1">
    <source>
        <dbReference type="ARBA" id="ARBA00022617"/>
    </source>
</evidence>
<evidence type="ECO:0000256" key="4">
    <source>
        <dbReference type="PROSITE-ProRule" id="PRU00433"/>
    </source>
</evidence>
<dbReference type="RefSeq" id="WP_136339184.1">
    <property type="nucleotide sequence ID" value="NZ_SSMD01000004.1"/>
</dbReference>
<keyword evidence="1 4" id="KW-0349">Heme</keyword>
<keyword evidence="5" id="KW-0732">Signal</keyword>
<feature type="signal peptide" evidence="5">
    <location>
        <begin position="1"/>
        <end position="23"/>
    </location>
</feature>
<dbReference type="GO" id="GO:0046872">
    <property type="term" value="F:metal ion binding"/>
    <property type="evidence" value="ECO:0007669"/>
    <property type="project" value="UniProtKB-KW"/>
</dbReference>